<dbReference type="EMBL" id="LWBS01000077">
    <property type="protein sequence ID" value="OAP96019.1"/>
    <property type="molecule type" value="Genomic_DNA"/>
</dbReference>
<dbReference type="SUPFAM" id="SSF52499">
    <property type="entry name" value="Isochorismatase-like hydrolases"/>
    <property type="match status" value="1"/>
</dbReference>
<organism evidence="3">
    <name type="scientific">Rhizobium leguminosarum</name>
    <dbReference type="NCBI Taxonomy" id="384"/>
    <lineage>
        <taxon>Bacteria</taxon>
        <taxon>Pseudomonadati</taxon>
        <taxon>Pseudomonadota</taxon>
        <taxon>Alphaproteobacteria</taxon>
        <taxon>Hyphomicrobiales</taxon>
        <taxon>Rhizobiaceae</taxon>
        <taxon>Rhizobium/Agrobacterium group</taxon>
        <taxon>Rhizobium</taxon>
    </lineage>
</organism>
<dbReference type="GO" id="GO:0016787">
    <property type="term" value="F:hydrolase activity"/>
    <property type="evidence" value="ECO:0007669"/>
    <property type="project" value="UniProtKB-KW"/>
</dbReference>
<dbReference type="InterPro" id="IPR050272">
    <property type="entry name" value="Isochorismatase-like_hydrls"/>
</dbReference>
<dbReference type="Gene3D" id="3.40.50.850">
    <property type="entry name" value="Isochorismatase-like"/>
    <property type="match status" value="1"/>
</dbReference>
<dbReference type="PANTHER" id="PTHR43540:SF6">
    <property type="entry name" value="ISOCHORISMATASE-LIKE DOMAIN-CONTAINING PROTEIN"/>
    <property type="match status" value="1"/>
</dbReference>
<sequence>MGEVGEWRHLCVDMQRMFAEDTPWQVPWMVRISPQIEELAGRHPSRTIFTRFLPPERADDMPGKWRDYYRKWWMMTGEHLPRDLIDLVSSLASLVPPARHFDKRTYSPWIDGRLHTILQSERVDALVVTGGETDVCVLAATLGAIDLGYHVIVLKDAVCSGADDTHDASLELLHDRFSVQLELMETEEFLKGVI</sequence>
<name>A0A179BWS9_RHILE</name>
<dbReference type="InterPro" id="IPR000868">
    <property type="entry name" value="Isochorismatase-like_dom"/>
</dbReference>
<evidence type="ECO:0000313" key="3">
    <source>
        <dbReference type="EMBL" id="OAP96019.1"/>
    </source>
</evidence>
<dbReference type="eggNOG" id="COG1335">
    <property type="taxonomic scope" value="Bacteria"/>
</dbReference>
<evidence type="ECO:0000259" key="2">
    <source>
        <dbReference type="Pfam" id="PF00857"/>
    </source>
</evidence>
<protein>
    <submittedName>
        <fullName evidence="3">Cysteine hydrolase</fullName>
    </submittedName>
</protein>
<dbReference type="CDD" id="cd00431">
    <property type="entry name" value="cysteine_hydrolases"/>
    <property type="match status" value="1"/>
</dbReference>
<dbReference type="InterPro" id="IPR036380">
    <property type="entry name" value="Isochorismatase-like_sf"/>
</dbReference>
<evidence type="ECO:0000256" key="1">
    <source>
        <dbReference type="ARBA" id="ARBA00022801"/>
    </source>
</evidence>
<dbReference type="PANTHER" id="PTHR43540">
    <property type="entry name" value="PEROXYUREIDOACRYLATE/UREIDOACRYLATE AMIDOHYDROLASE-RELATED"/>
    <property type="match status" value="1"/>
</dbReference>
<dbReference type="AlphaFoldDB" id="A0A179BWS9"/>
<reference evidence="3" key="1">
    <citation type="submission" date="2016-04" db="EMBL/GenBank/DDBJ databases">
        <title>Fast-growing isolate from the root nodules of Vavilovia formosa.</title>
        <authorList>
            <person name="Kimeklis A."/>
            <person name="Safronova V."/>
            <person name="Belimov A."/>
            <person name="Andronov E."/>
        </authorList>
    </citation>
    <scope>NUCLEOTIDE SEQUENCE [LARGE SCALE GENOMIC DNA]</scope>
    <source>
        <strain evidence="3">Vaf-46</strain>
    </source>
</reference>
<dbReference type="Pfam" id="PF00857">
    <property type="entry name" value="Isochorismatase"/>
    <property type="match status" value="1"/>
</dbReference>
<proteinExistence type="predicted"/>
<comment type="caution">
    <text evidence="3">The sequence shown here is derived from an EMBL/GenBank/DDBJ whole genome shotgun (WGS) entry which is preliminary data.</text>
</comment>
<keyword evidence="1 3" id="KW-0378">Hydrolase</keyword>
<feature type="domain" description="Isochorismatase-like" evidence="2">
    <location>
        <begin position="10"/>
        <end position="180"/>
    </location>
</feature>
<gene>
    <name evidence="3" type="ORF">A4U53_15580</name>
</gene>
<accession>A0A179BWS9</accession>